<feature type="signal peptide" evidence="1">
    <location>
        <begin position="1"/>
        <end position="21"/>
    </location>
</feature>
<feature type="domain" description="DUF2147" evidence="2">
    <location>
        <begin position="28"/>
        <end position="140"/>
    </location>
</feature>
<name>A0A2N5DNF3_9CAUL</name>
<proteinExistence type="predicted"/>
<reference evidence="3 4" key="1">
    <citation type="submission" date="2017-12" db="EMBL/GenBank/DDBJ databases">
        <title>The genome sequence of Caulobacter sp. 410.</title>
        <authorList>
            <person name="Gao J."/>
            <person name="Mao X."/>
            <person name="Sun J."/>
        </authorList>
    </citation>
    <scope>NUCLEOTIDE SEQUENCE [LARGE SCALE GENOMIC DNA]</scope>
    <source>
        <strain evidence="3 4">410</strain>
    </source>
</reference>
<evidence type="ECO:0000313" key="3">
    <source>
        <dbReference type="EMBL" id="PLR27598.1"/>
    </source>
</evidence>
<dbReference type="RefSeq" id="WP_101717292.1">
    <property type="nucleotide sequence ID" value="NZ_PJRS01000012.1"/>
</dbReference>
<evidence type="ECO:0000259" key="2">
    <source>
        <dbReference type="Pfam" id="PF09917"/>
    </source>
</evidence>
<dbReference type="EMBL" id="PJRS01000012">
    <property type="protein sequence ID" value="PLR27598.1"/>
    <property type="molecule type" value="Genomic_DNA"/>
</dbReference>
<evidence type="ECO:0000256" key="1">
    <source>
        <dbReference type="SAM" id="SignalP"/>
    </source>
</evidence>
<dbReference type="PANTHER" id="PTHR36919">
    <property type="entry name" value="BLR1215 PROTEIN"/>
    <property type="match status" value="1"/>
</dbReference>
<sequence length="142" mass="15092">MSRLLAAASLAACAIAAPALAQDVGLAGRWRTSAENGVVAIERCGESFCGRLKDAAPLRADPDQRDVRNRNAELRARKLKDLTVLANFSGGPRSWSGGPLYDPETGQGASTGTLTLLDDDTLAVKGCIAPLLCRTQTWKRVR</sequence>
<keyword evidence="4" id="KW-1185">Reference proteome</keyword>
<dbReference type="Proteomes" id="UP000234479">
    <property type="component" value="Unassembled WGS sequence"/>
</dbReference>
<organism evidence="3 4">
    <name type="scientific">Caulobacter zeae</name>
    <dbReference type="NCBI Taxonomy" id="2055137"/>
    <lineage>
        <taxon>Bacteria</taxon>
        <taxon>Pseudomonadati</taxon>
        <taxon>Pseudomonadota</taxon>
        <taxon>Alphaproteobacteria</taxon>
        <taxon>Caulobacterales</taxon>
        <taxon>Caulobacteraceae</taxon>
        <taxon>Caulobacter</taxon>
    </lineage>
</organism>
<comment type="caution">
    <text evidence="3">The sequence shown here is derived from an EMBL/GenBank/DDBJ whole genome shotgun (WGS) entry which is preliminary data.</text>
</comment>
<dbReference type="Pfam" id="PF09917">
    <property type="entry name" value="DUF2147"/>
    <property type="match status" value="1"/>
</dbReference>
<protein>
    <submittedName>
        <fullName evidence="3">DUF2147 domain-containing protein</fullName>
    </submittedName>
</protein>
<evidence type="ECO:0000313" key="4">
    <source>
        <dbReference type="Proteomes" id="UP000234479"/>
    </source>
</evidence>
<feature type="chain" id="PRO_5014665766" evidence="1">
    <location>
        <begin position="22"/>
        <end position="142"/>
    </location>
</feature>
<dbReference type="Gene3D" id="2.40.128.520">
    <property type="match status" value="1"/>
</dbReference>
<accession>A0A2N5DNF3</accession>
<dbReference type="AlphaFoldDB" id="A0A2N5DNF3"/>
<dbReference type="OrthoDB" id="9811671at2"/>
<dbReference type="InterPro" id="IPR019223">
    <property type="entry name" value="DUF2147"/>
</dbReference>
<dbReference type="PANTHER" id="PTHR36919:SF2">
    <property type="entry name" value="BLL6627 PROTEIN"/>
    <property type="match status" value="1"/>
</dbReference>
<keyword evidence="1" id="KW-0732">Signal</keyword>
<gene>
    <name evidence="3" type="ORF">SGCZBJ_06905</name>
</gene>